<reference evidence="2 3" key="1">
    <citation type="submission" date="2020-01" db="EMBL/GenBank/DDBJ databases">
        <title>Complete and circular genome sequences of six lactobacillus isolates from horses.</title>
        <authorList>
            <person name="Hassan H.M."/>
        </authorList>
    </citation>
    <scope>NUCLEOTIDE SEQUENCE [LARGE SCALE GENOMIC DNA]</scope>
    <source>
        <strain evidence="2 3">1A</strain>
    </source>
</reference>
<dbReference type="KEGG" id="lsw:GTO87_03655"/>
<name>A0A7H9EJG9_9LACO</name>
<evidence type="ECO:0000313" key="3">
    <source>
        <dbReference type="Proteomes" id="UP000510886"/>
    </source>
</evidence>
<protein>
    <submittedName>
        <fullName evidence="2">DUF1056 family protein</fullName>
    </submittedName>
</protein>
<evidence type="ECO:0000256" key="1">
    <source>
        <dbReference type="SAM" id="Phobius"/>
    </source>
</evidence>
<gene>
    <name evidence="2" type="ORF">GTO87_03655</name>
</gene>
<feature type="transmembrane region" description="Helical" evidence="1">
    <location>
        <begin position="12"/>
        <end position="29"/>
    </location>
</feature>
<evidence type="ECO:0000313" key="2">
    <source>
        <dbReference type="EMBL" id="QLL77776.1"/>
    </source>
</evidence>
<organism evidence="2 3">
    <name type="scientific">Ligilactobacillus saerimneri</name>
    <dbReference type="NCBI Taxonomy" id="228229"/>
    <lineage>
        <taxon>Bacteria</taxon>
        <taxon>Bacillati</taxon>
        <taxon>Bacillota</taxon>
        <taxon>Bacilli</taxon>
        <taxon>Lactobacillales</taxon>
        <taxon>Lactobacillaceae</taxon>
        <taxon>Ligilactobacillus</taxon>
    </lineage>
</organism>
<proteinExistence type="predicted"/>
<keyword evidence="1" id="KW-0472">Membrane</keyword>
<sequence>MVLKLIWRVFDVLCYVAALAFFVWGFFRINTTTGIFALGVALLILGLLSEMVAQKQGGGD</sequence>
<dbReference type="Pfam" id="PF06341">
    <property type="entry name" value="DUF1056"/>
    <property type="match status" value="1"/>
</dbReference>
<dbReference type="EMBL" id="CP047418">
    <property type="protein sequence ID" value="QLL77776.1"/>
    <property type="molecule type" value="Genomic_DNA"/>
</dbReference>
<accession>A0A7H9EJG9</accession>
<dbReference type="InterPro" id="IPR009406">
    <property type="entry name" value="DUF1056"/>
</dbReference>
<keyword evidence="1" id="KW-0812">Transmembrane</keyword>
<dbReference type="Proteomes" id="UP000510886">
    <property type="component" value="Chromosome"/>
</dbReference>
<keyword evidence="1" id="KW-1133">Transmembrane helix</keyword>
<dbReference type="RefSeq" id="WP_180849552.1">
    <property type="nucleotide sequence ID" value="NZ_CP047418.1"/>
</dbReference>
<feature type="transmembrane region" description="Helical" evidence="1">
    <location>
        <begin position="35"/>
        <end position="53"/>
    </location>
</feature>
<dbReference type="AlphaFoldDB" id="A0A7H9EJG9"/>